<accession>A0A8J2LXQ2</accession>
<evidence type="ECO:0000313" key="2">
    <source>
        <dbReference type="Proteomes" id="UP000746747"/>
    </source>
</evidence>
<evidence type="ECO:0000313" key="1">
    <source>
        <dbReference type="EMBL" id="CAG9532170.1"/>
    </source>
</evidence>
<reference evidence="1" key="1">
    <citation type="submission" date="2021-09" db="EMBL/GenBank/DDBJ databases">
        <authorList>
            <consortium name="Pathogen Informatics"/>
        </authorList>
    </citation>
    <scope>NUCLEOTIDE SEQUENCE</scope>
</reference>
<dbReference type="AlphaFoldDB" id="A0A8J2LXQ2"/>
<dbReference type="Proteomes" id="UP000746747">
    <property type="component" value="Unassembled WGS sequence"/>
</dbReference>
<sequence length="425" mass="47972">MPDQSAIPMFDNSRNKLLYSTSTTFYGKNVNVVEWDSVTSAPHKIVGTLIRASNAVHEIEGKVTSTMKESDIAYNSGSSDKDKLYMRGIVEEPEESDSTSSSKYDEVNNGFLHDEMNNNEKTPTKNCMTKHNSSACHFLSPNSTITVTLESVISASSTANDTFKKIQDEFVSDLRIINIVEIFNSLAMFIASSFSSEVSSTTHHSSSSENSTFRSAKDEFFDEVDAKSVTHFTGKTLDRNFLQIYGSEGEAEISLVKGREEHPNDKHSGDNINIDDYAVVKSKQDHENFEKNSKLNPQVILRSKFEKNDINEQENEIINDSDVDHIVTSKEDSKQGKSSDCATPDEKKFWKLRDDVREKYNEDEKDNKSSPVLAYFEKTLWEKLVAGLKCSQRDCREALKPTESVRRYLIEPSISRARKHSNGKL</sequence>
<gene>
    <name evidence="1" type="ORF">CJOHNSTONI_LOCUS2505</name>
</gene>
<dbReference type="OrthoDB" id="5864177at2759"/>
<protein>
    <submittedName>
        <fullName evidence="1">Uncharacterized protein</fullName>
    </submittedName>
</protein>
<organism evidence="1 2">
    <name type="scientific">Cercopithifilaria johnstoni</name>
    <dbReference type="NCBI Taxonomy" id="2874296"/>
    <lineage>
        <taxon>Eukaryota</taxon>
        <taxon>Metazoa</taxon>
        <taxon>Ecdysozoa</taxon>
        <taxon>Nematoda</taxon>
        <taxon>Chromadorea</taxon>
        <taxon>Rhabditida</taxon>
        <taxon>Spirurina</taxon>
        <taxon>Spiruromorpha</taxon>
        <taxon>Filarioidea</taxon>
        <taxon>Onchocercidae</taxon>
        <taxon>Cercopithifilaria</taxon>
    </lineage>
</organism>
<name>A0A8J2LXQ2_9BILA</name>
<keyword evidence="2" id="KW-1185">Reference proteome</keyword>
<dbReference type="EMBL" id="CAKAEH010000879">
    <property type="protein sequence ID" value="CAG9532170.1"/>
    <property type="molecule type" value="Genomic_DNA"/>
</dbReference>
<proteinExistence type="predicted"/>
<comment type="caution">
    <text evidence="1">The sequence shown here is derived from an EMBL/GenBank/DDBJ whole genome shotgun (WGS) entry which is preliminary data.</text>
</comment>